<dbReference type="InterPro" id="IPR057546">
    <property type="entry name" value="HEAT_GCN1"/>
</dbReference>
<proteinExistence type="predicted"/>
<evidence type="ECO:0000313" key="6">
    <source>
        <dbReference type="Proteomes" id="UP001412067"/>
    </source>
</evidence>
<sequence>MLSRRAPEAPGAPGTARRSSAWPRQAVCHGRAPTRLRRAPARALQALRRTKGASRWRVYPAGGNGEFEPEGGGGCSKRSFLGRFSKRAGGNGANAAGGSFVYPPSGGVCPKRSCETPKQIEPNTRPHYQLETVLAALGKDYFEQILPDIIRNCSHQRASVRDGHLALFKYLPRSLGDIFQNYLQAVLPAILDGLADENESVRDAALSAGHVFVEHYATTSLPLLLPAVEEGILNENWRIRQSSVELLGDLLFKVAGTSGKAILEGGSDDEGSSTEAHGRAIIEVLGRDKRNQILAAIYIVRSDITLSVRQAALHVWKTIVSNTPKTLKEIMPVLMNTLISSLASPSPDRRQVAARSLGELVRKLGERVLPSIIPFLSQGLKDPNTSRRQQHYSGVAGDCGLAGRPGLVGLHVDEPAAADHRAMKNSSMKLHSNCGSLAARGSSTHADEPRAAGGHILEVRECAALAFSTLYKSAGMQAIDEIVPTLLRALEDHETSDTALDGLKQILRTSAVLPHILPKLVHPPLSAYSAHALGALAEVAGSGLNFHVGTVLPTLLVGMGDDDEDVRNPAKKAAETVVLAIDEDGIESLLAELFKGISDSQALMRRGSCYLIGYLFSNSKLFLIDEASEIISTLIVLLSDSDSATVVAAWEALGRVVSSIPKEILSSYIKLVRDAVSTARDKERRKRKGGPTLIPGLCLPKALQPLLPIFLQAIRRGLIYRFISAGLLGFRIELLPTESITAYCRFPSPMPSLCSFLLAGVATVLLAGVTFSPETQKKD</sequence>
<dbReference type="Gene3D" id="1.25.10.10">
    <property type="entry name" value="Leucine-rich Repeat Variant"/>
    <property type="match status" value="4"/>
</dbReference>
<keyword evidence="1" id="KW-0677">Repeat</keyword>
<gene>
    <name evidence="5" type="ORF">KSP40_PGU011432</name>
</gene>
<keyword evidence="6" id="KW-1185">Reference proteome</keyword>
<dbReference type="SUPFAM" id="SSF48371">
    <property type="entry name" value="ARM repeat"/>
    <property type="match status" value="1"/>
</dbReference>
<dbReference type="Proteomes" id="UP001412067">
    <property type="component" value="Unassembled WGS sequence"/>
</dbReference>
<evidence type="ECO:0000313" key="5">
    <source>
        <dbReference type="EMBL" id="KAK8967112.1"/>
    </source>
</evidence>
<evidence type="ECO:0000256" key="2">
    <source>
        <dbReference type="PROSITE-ProRule" id="PRU00103"/>
    </source>
</evidence>
<dbReference type="InterPro" id="IPR021133">
    <property type="entry name" value="HEAT_type_2"/>
</dbReference>
<evidence type="ECO:0000259" key="4">
    <source>
        <dbReference type="Pfam" id="PF23271"/>
    </source>
</evidence>
<dbReference type="InterPro" id="IPR011989">
    <property type="entry name" value="ARM-like"/>
</dbReference>
<organism evidence="5 6">
    <name type="scientific">Platanthera guangdongensis</name>
    <dbReference type="NCBI Taxonomy" id="2320717"/>
    <lineage>
        <taxon>Eukaryota</taxon>
        <taxon>Viridiplantae</taxon>
        <taxon>Streptophyta</taxon>
        <taxon>Embryophyta</taxon>
        <taxon>Tracheophyta</taxon>
        <taxon>Spermatophyta</taxon>
        <taxon>Magnoliopsida</taxon>
        <taxon>Liliopsida</taxon>
        <taxon>Asparagales</taxon>
        <taxon>Orchidaceae</taxon>
        <taxon>Orchidoideae</taxon>
        <taxon>Orchideae</taxon>
        <taxon>Orchidinae</taxon>
        <taxon>Platanthera</taxon>
    </lineage>
</organism>
<protein>
    <recommendedName>
        <fullName evidence="4">Stalled ribosome sensor GCN1-like HEAT repeats region domain-containing protein</fullName>
    </recommendedName>
</protein>
<evidence type="ECO:0000256" key="1">
    <source>
        <dbReference type="ARBA" id="ARBA00022737"/>
    </source>
</evidence>
<dbReference type="Pfam" id="PF24987">
    <property type="entry name" value="HEAT_EF3_N"/>
    <property type="match status" value="1"/>
</dbReference>
<feature type="region of interest" description="Disordered" evidence="3">
    <location>
        <begin position="1"/>
        <end position="32"/>
    </location>
</feature>
<name>A0ABR2MSB8_9ASPA</name>
<dbReference type="InterPro" id="IPR016024">
    <property type="entry name" value="ARM-type_fold"/>
</dbReference>
<reference evidence="5 6" key="1">
    <citation type="journal article" date="2022" name="Nat. Plants">
        <title>Genomes of leafy and leafless Platanthera orchids illuminate the evolution of mycoheterotrophy.</title>
        <authorList>
            <person name="Li M.H."/>
            <person name="Liu K.W."/>
            <person name="Li Z."/>
            <person name="Lu H.C."/>
            <person name="Ye Q.L."/>
            <person name="Zhang D."/>
            <person name="Wang J.Y."/>
            <person name="Li Y.F."/>
            <person name="Zhong Z.M."/>
            <person name="Liu X."/>
            <person name="Yu X."/>
            <person name="Liu D.K."/>
            <person name="Tu X.D."/>
            <person name="Liu B."/>
            <person name="Hao Y."/>
            <person name="Liao X.Y."/>
            <person name="Jiang Y.T."/>
            <person name="Sun W.H."/>
            <person name="Chen J."/>
            <person name="Chen Y.Q."/>
            <person name="Ai Y."/>
            <person name="Zhai J.W."/>
            <person name="Wu S.S."/>
            <person name="Zhou Z."/>
            <person name="Hsiao Y.Y."/>
            <person name="Wu W.L."/>
            <person name="Chen Y.Y."/>
            <person name="Lin Y.F."/>
            <person name="Hsu J.L."/>
            <person name="Li C.Y."/>
            <person name="Wang Z.W."/>
            <person name="Zhao X."/>
            <person name="Zhong W.Y."/>
            <person name="Ma X.K."/>
            <person name="Ma L."/>
            <person name="Huang J."/>
            <person name="Chen G.Z."/>
            <person name="Huang M.Z."/>
            <person name="Huang L."/>
            <person name="Peng D.H."/>
            <person name="Luo Y.B."/>
            <person name="Zou S.Q."/>
            <person name="Chen S.P."/>
            <person name="Lan S."/>
            <person name="Tsai W.C."/>
            <person name="Van de Peer Y."/>
            <person name="Liu Z.J."/>
        </authorList>
    </citation>
    <scope>NUCLEOTIDE SEQUENCE [LARGE SCALE GENOMIC DNA]</scope>
    <source>
        <strain evidence="5">Lor288</strain>
    </source>
</reference>
<dbReference type="PROSITE" id="PS50077">
    <property type="entry name" value="HEAT_REPEAT"/>
    <property type="match status" value="1"/>
</dbReference>
<accession>A0ABR2MSB8</accession>
<dbReference type="Pfam" id="PF23271">
    <property type="entry name" value="HEAT_GCN1"/>
    <property type="match status" value="1"/>
</dbReference>
<comment type="caution">
    <text evidence="5">The sequence shown here is derived from an EMBL/GenBank/DDBJ whole genome shotgun (WGS) entry which is preliminary data.</text>
</comment>
<dbReference type="PANTHER" id="PTHR23346:SF7">
    <property type="entry name" value="STALLED RIBOSOME SENSOR GCN1"/>
    <property type="match status" value="1"/>
</dbReference>
<feature type="repeat" description="HEAT" evidence="2">
    <location>
        <begin position="551"/>
        <end position="589"/>
    </location>
</feature>
<evidence type="ECO:0000256" key="3">
    <source>
        <dbReference type="SAM" id="MobiDB-lite"/>
    </source>
</evidence>
<feature type="domain" description="Stalled ribosome sensor GCN1-like HEAT repeats region" evidence="4">
    <location>
        <begin position="512"/>
        <end position="701"/>
    </location>
</feature>
<dbReference type="PANTHER" id="PTHR23346">
    <property type="entry name" value="TRANSLATIONAL ACTIVATOR GCN1-RELATED"/>
    <property type="match status" value="1"/>
</dbReference>
<dbReference type="EMBL" id="JBBWWR010000005">
    <property type="protein sequence ID" value="KAK8967112.1"/>
    <property type="molecule type" value="Genomic_DNA"/>
</dbReference>